<organism evidence="2 3">
    <name type="scientific">Uabimicrobium amorphum</name>
    <dbReference type="NCBI Taxonomy" id="2596890"/>
    <lineage>
        <taxon>Bacteria</taxon>
        <taxon>Pseudomonadati</taxon>
        <taxon>Planctomycetota</taxon>
        <taxon>Candidatus Uabimicrobiia</taxon>
        <taxon>Candidatus Uabimicrobiales</taxon>
        <taxon>Candidatus Uabimicrobiaceae</taxon>
        <taxon>Candidatus Uabimicrobium</taxon>
    </lineage>
</organism>
<feature type="transmembrane region" description="Helical" evidence="1">
    <location>
        <begin position="82"/>
        <end position="100"/>
    </location>
</feature>
<dbReference type="KEGG" id="uam:UABAM_00847"/>
<proteinExistence type="predicted"/>
<evidence type="ECO:0000256" key="1">
    <source>
        <dbReference type="SAM" id="Phobius"/>
    </source>
</evidence>
<dbReference type="AlphaFoldDB" id="A0A5S9F2L6"/>
<keyword evidence="1" id="KW-1133">Transmembrane helix</keyword>
<reference evidence="2 3" key="1">
    <citation type="submission" date="2019-08" db="EMBL/GenBank/DDBJ databases">
        <title>Complete genome sequence of Candidatus Uab amorphum.</title>
        <authorList>
            <person name="Shiratori T."/>
            <person name="Suzuki S."/>
            <person name="Kakizawa Y."/>
            <person name="Ishida K."/>
        </authorList>
    </citation>
    <scope>NUCLEOTIDE SEQUENCE [LARGE SCALE GENOMIC DNA]</scope>
    <source>
        <strain evidence="2 3">SRT547</strain>
    </source>
</reference>
<feature type="transmembrane region" description="Helical" evidence="1">
    <location>
        <begin position="146"/>
        <end position="164"/>
    </location>
</feature>
<feature type="transmembrane region" description="Helical" evidence="1">
    <location>
        <begin position="120"/>
        <end position="139"/>
    </location>
</feature>
<keyword evidence="3" id="KW-1185">Reference proteome</keyword>
<gene>
    <name evidence="2" type="ORF">UABAM_00847</name>
</gene>
<dbReference type="Proteomes" id="UP000326354">
    <property type="component" value="Chromosome"/>
</dbReference>
<feature type="transmembrane region" description="Helical" evidence="1">
    <location>
        <begin position="20"/>
        <end position="38"/>
    </location>
</feature>
<dbReference type="EMBL" id="AP019860">
    <property type="protein sequence ID" value="BBM82504.1"/>
    <property type="molecule type" value="Genomic_DNA"/>
</dbReference>
<sequence length="188" mass="20804">MKNKRGPLQNIKEGYEFISLVIIGLKALFAATVGAIYIGRFWCDYFNAEYLLVITLYAISFSITFISILGIFVAPKHSKKELISYNILAAMFGIFCAVIGGELAYKGGDIAKGALLQTQMYYSALAILMAVVLTSFIRTSKLNRDIRFVLTFGIGLAMGMPFFYIYNNPAPALLAIVLAFFVGLIFNE</sequence>
<feature type="transmembrane region" description="Helical" evidence="1">
    <location>
        <begin position="170"/>
        <end position="187"/>
    </location>
</feature>
<keyword evidence="1" id="KW-0812">Transmembrane</keyword>
<dbReference type="RefSeq" id="WP_151966744.1">
    <property type="nucleotide sequence ID" value="NZ_AP019860.1"/>
</dbReference>
<accession>A0A5S9F2L6</accession>
<evidence type="ECO:0000313" key="3">
    <source>
        <dbReference type="Proteomes" id="UP000326354"/>
    </source>
</evidence>
<protein>
    <submittedName>
        <fullName evidence="2">Uncharacterized protein</fullName>
    </submittedName>
</protein>
<name>A0A5S9F2L6_UABAM</name>
<feature type="transmembrane region" description="Helical" evidence="1">
    <location>
        <begin position="50"/>
        <end position="75"/>
    </location>
</feature>
<keyword evidence="1" id="KW-0472">Membrane</keyword>
<evidence type="ECO:0000313" key="2">
    <source>
        <dbReference type="EMBL" id="BBM82504.1"/>
    </source>
</evidence>